<evidence type="ECO:0000256" key="1">
    <source>
        <dbReference type="ARBA" id="ARBA00022525"/>
    </source>
</evidence>
<dbReference type="InterPro" id="IPR017850">
    <property type="entry name" value="Alkaline_phosphatase_core_sf"/>
</dbReference>
<accession>A0A3M2KXE5</accession>
<dbReference type="GO" id="GO:0034480">
    <property type="term" value="F:phosphatidylcholine phospholipase C activity"/>
    <property type="evidence" value="ECO:0007669"/>
    <property type="project" value="InterPro"/>
</dbReference>
<gene>
    <name evidence="6" type="ORF">EBN03_22605</name>
</gene>
<evidence type="ECO:0000256" key="2">
    <source>
        <dbReference type="ARBA" id="ARBA00022801"/>
    </source>
</evidence>
<evidence type="ECO:0000259" key="5">
    <source>
        <dbReference type="Pfam" id="PF05506"/>
    </source>
</evidence>
<evidence type="ECO:0000256" key="3">
    <source>
        <dbReference type="ARBA" id="ARBA00023026"/>
    </source>
</evidence>
<dbReference type="Gene3D" id="3.40.720.10">
    <property type="entry name" value="Alkaline Phosphatase, subunit A"/>
    <property type="match status" value="1"/>
</dbReference>
<organism evidence="6 7">
    <name type="scientific">Nocardia stercoris</name>
    <dbReference type="NCBI Taxonomy" id="2483361"/>
    <lineage>
        <taxon>Bacteria</taxon>
        <taxon>Bacillati</taxon>
        <taxon>Actinomycetota</taxon>
        <taxon>Actinomycetes</taxon>
        <taxon>Mycobacteriales</taxon>
        <taxon>Nocardiaceae</taxon>
        <taxon>Nocardia</taxon>
    </lineage>
</organism>
<dbReference type="PANTHER" id="PTHR31956:SF1">
    <property type="entry name" value="NON-SPECIFIC PHOSPHOLIPASE C1"/>
    <property type="match status" value="1"/>
</dbReference>
<evidence type="ECO:0000256" key="4">
    <source>
        <dbReference type="SAM" id="MobiDB-lite"/>
    </source>
</evidence>
<dbReference type="InterPro" id="IPR007312">
    <property type="entry name" value="Phosphoesterase"/>
</dbReference>
<protein>
    <submittedName>
        <fullName evidence="6">Phospholipase C, phosphocholine-specific</fullName>
    </submittedName>
</protein>
<dbReference type="Pfam" id="PF05506">
    <property type="entry name" value="PLipase_C_C"/>
    <property type="match status" value="1"/>
</dbReference>
<keyword evidence="7" id="KW-1185">Reference proteome</keyword>
<dbReference type="Pfam" id="PF04185">
    <property type="entry name" value="Phosphoesterase"/>
    <property type="match status" value="1"/>
</dbReference>
<feature type="compositionally biased region" description="Gly residues" evidence="4">
    <location>
        <begin position="74"/>
        <end position="97"/>
    </location>
</feature>
<dbReference type="EMBL" id="RFFH01000011">
    <property type="protein sequence ID" value="RMI30197.1"/>
    <property type="molecule type" value="Genomic_DNA"/>
</dbReference>
<dbReference type="RefSeq" id="WP_122190269.1">
    <property type="nucleotide sequence ID" value="NZ_RFFH01000011.1"/>
</dbReference>
<evidence type="ECO:0000313" key="7">
    <source>
        <dbReference type="Proteomes" id="UP000279275"/>
    </source>
</evidence>
<feature type="domain" description="Bacterial phospholipase C C-terminal" evidence="5">
    <location>
        <begin position="557"/>
        <end position="636"/>
    </location>
</feature>
<keyword evidence="1" id="KW-0964">Secreted</keyword>
<feature type="region of interest" description="Disordered" evidence="4">
    <location>
        <begin position="527"/>
        <end position="564"/>
    </location>
</feature>
<reference evidence="6 7" key="1">
    <citation type="submission" date="2018-10" db="EMBL/GenBank/DDBJ databases">
        <title>Isolation from cow dung.</title>
        <authorList>
            <person name="Ling L."/>
        </authorList>
    </citation>
    <scope>NUCLEOTIDE SEQUENCE [LARGE SCALE GENOMIC DNA]</scope>
    <source>
        <strain evidence="6 7">NEAU-LL90</strain>
    </source>
</reference>
<dbReference type="PANTHER" id="PTHR31956">
    <property type="entry name" value="NON-SPECIFIC PHOSPHOLIPASE C4-RELATED"/>
    <property type="match status" value="1"/>
</dbReference>
<sequence>MAEALRQPREQGSLSQVEHVVVLMQENRSFDHYYGTMAGVRGFGDRRALRLPPGGSNAVLQAVTDGMSTGGVGADLGSGSAGTGSAGGSATGSGTGSAGSSATGSGAGGPSRNVFHQPDAFSSTGFLLPWHVDTLQVDGQDLGDLPHDWNTTHVAWNGGAYNSWLAAKSKMSMGYLTATDIPFHRALASAFTVCDHYFSSIQGPTTPNRLYHWTGTIDPAGAAGGPATSNPADYKPVYNWTTYPERLQQAGVSWQVYSNNQSGGDFLGDYGDNPLWLFQAYHDAFNSTDPAVKQLADRANLTGTGMTPAPAGVTGTDVDYVLAQFIGDCAANTLPQVSWVVAPYGYSEHPAARPADGAAYVQRVLKALWDNPKLWASTILLINYDENDGFFDHLVPPTAPPGTPGEILNGSALAGMLNSGSSATGSAAAASLVDAAGQLLSGPMPIGLGPRVPMTVISPWSRGGWVNSQVFDHTSVLRFLEQWTGVAEPNISPWRRAVCGDLTSCFDFGSSDTTIPLLPDANSLRAQAAGDAAKPKPAPPAPGTQQPPVQEPGTAKARPLPYQPTAWVETATGSTTVRFGNQGNAAMSFQTYAYHANEIRQTLVLPGATGQEQFSAGGPYDVAVHGPNGFLVEAAGAAGEGPAVSAAVTGTTQPAFVVTVQGSVPVTVSGGTAGPVSGNQQQITATADNGWYDLTLTLPGSAGWIRHFAGHLENGLPSVTG</sequence>
<dbReference type="InterPro" id="IPR008475">
    <property type="entry name" value="PLipase_C_C"/>
</dbReference>
<keyword evidence="3" id="KW-0843">Virulence</keyword>
<dbReference type="InterPro" id="IPR017767">
    <property type="entry name" value="PC-PLC"/>
</dbReference>
<comment type="caution">
    <text evidence="6">The sequence shown here is derived from an EMBL/GenBank/DDBJ whole genome shotgun (WGS) entry which is preliminary data.</text>
</comment>
<keyword evidence="2" id="KW-0378">Hydrolase</keyword>
<dbReference type="GO" id="GO:0016042">
    <property type="term" value="P:lipid catabolic process"/>
    <property type="evidence" value="ECO:0007669"/>
    <property type="project" value="InterPro"/>
</dbReference>
<evidence type="ECO:0000313" key="6">
    <source>
        <dbReference type="EMBL" id="RMI30197.1"/>
    </source>
</evidence>
<dbReference type="OrthoDB" id="4181857at2"/>
<dbReference type="Proteomes" id="UP000279275">
    <property type="component" value="Unassembled WGS sequence"/>
</dbReference>
<proteinExistence type="predicted"/>
<dbReference type="AlphaFoldDB" id="A0A3M2KXE5"/>
<feature type="region of interest" description="Disordered" evidence="4">
    <location>
        <begin position="74"/>
        <end position="115"/>
    </location>
</feature>
<name>A0A3M2KXE5_9NOCA</name>
<dbReference type="NCBIfam" id="TIGR03396">
    <property type="entry name" value="PC_PLC"/>
    <property type="match status" value="1"/>
</dbReference>